<dbReference type="EMBL" id="JAJUBC010000001">
    <property type="protein sequence ID" value="MDD1791678.1"/>
    <property type="molecule type" value="Genomic_DNA"/>
</dbReference>
<dbReference type="Proteomes" id="UP001149400">
    <property type="component" value="Unassembled WGS sequence"/>
</dbReference>
<dbReference type="CDD" id="cd01949">
    <property type="entry name" value="GGDEF"/>
    <property type="match status" value="1"/>
</dbReference>
<evidence type="ECO:0000256" key="2">
    <source>
        <dbReference type="ARBA" id="ARBA00034247"/>
    </source>
</evidence>
<evidence type="ECO:0000256" key="1">
    <source>
        <dbReference type="ARBA" id="ARBA00012528"/>
    </source>
</evidence>
<feature type="domain" description="GGDEF" evidence="4">
    <location>
        <begin position="320"/>
        <end position="448"/>
    </location>
</feature>
<dbReference type="PANTHER" id="PTHR45138">
    <property type="entry name" value="REGULATORY COMPONENTS OF SENSORY TRANSDUCTION SYSTEM"/>
    <property type="match status" value="1"/>
</dbReference>
<dbReference type="InterPro" id="IPR043128">
    <property type="entry name" value="Rev_trsase/Diguanyl_cyclase"/>
</dbReference>
<evidence type="ECO:0000313" key="5">
    <source>
        <dbReference type="EMBL" id="MDD1791678.1"/>
    </source>
</evidence>
<dbReference type="SMART" id="SM00267">
    <property type="entry name" value="GGDEF"/>
    <property type="match status" value="1"/>
</dbReference>
<feature type="transmembrane region" description="Helical" evidence="3">
    <location>
        <begin position="237"/>
        <end position="255"/>
    </location>
</feature>
<proteinExistence type="predicted"/>
<keyword evidence="6" id="KW-1185">Reference proteome</keyword>
<dbReference type="EC" id="2.7.7.65" evidence="1"/>
<keyword evidence="3" id="KW-1133">Transmembrane helix</keyword>
<dbReference type="Pfam" id="PF00990">
    <property type="entry name" value="GGDEF"/>
    <property type="match status" value="1"/>
</dbReference>
<reference evidence="5" key="1">
    <citation type="submission" date="2021-12" db="EMBL/GenBank/DDBJ databases">
        <title>Enterovibrio ZSDZ35 sp. nov. and Enterovibrio ZSDZ42 sp. nov., isolated from coastal seawater in Qingdao.</title>
        <authorList>
            <person name="Zhang P."/>
        </authorList>
    </citation>
    <scope>NUCLEOTIDE SEQUENCE</scope>
    <source>
        <strain evidence="5">ZSDZ42</strain>
    </source>
</reference>
<dbReference type="PROSITE" id="PS50887">
    <property type="entry name" value="GGDEF"/>
    <property type="match status" value="1"/>
</dbReference>
<comment type="caution">
    <text evidence="5">The sequence shown here is derived from an EMBL/GenBank/DDBJ whole genome shotgun (WGS) entry which is preliminary data.</text>
</comment>
<dbReference type="InterPro" id="IPR000160">
    <property type="entry name" value="GGDEF_dom"/>
</dbReference>
<dbReference type="InterPro" id="IPR029787">
    <property type="entry name" value="Nucleotide_cyclase"/>
</dbReference>
<keyword evidence="3" id="KW-0812">Transmembrane</keyword>
<dbReference type="PANTHER" id="PTHR45138:SF9">
    <property type="entry name" value="DIGUANYLATE CYCLASE DGCM-RELATED"/>
    <property type="match status" value="1"/>
</dbReference>
<dbReference type="Gene3D" id="3.30.70.270">
    <property type="match status" value="1"/>
</dbReference>
<keyword evidence="3" id="KW-0472">Membrane</keyword>
<evidence type="ECO:0000313" key="6">
    <source>
        <dbReference type="Proteomes" id="UP001149400"/>
    </source>
</evidence>
<dbReference type="NCBIfam" id="TIGR00254">
    <property type="entry name" value="GGDEF"/>
    <property type="match status" value="1"/>
</dbReference>
<accession>A0ABT5QUJ5</accession>
<dbReference type="SUPFAM" id="SSF55073">
    <property type="entry name" value="Nucleotide cyclase"/>
    <property type="match status" value="1"/>
</dbReference>
<sequence length="455" mass="50773">MKIGVNNKWMNDSVISSASTSRTLIVLFTLVFFSITSILWFYAGGAKSTFTLSPTELTYRYIDDTPMGGDTRGIVTTDESGNAVLSCTLGEAYKWPFCEVAISISDDVTQGVDLTHYHSLVIEAAYKAPMPNERLRVYLRNYNPQYSSVEDPVSMKFNGLEYNPSDVLSEYTLPLNAFQVLSWWIADRNLALEHAGPELTNVPLIEIATSSTPTIGDHVLVIKSIRFEGLWLSESQLFRGITSLWLLVVVVILALKYRQSRLTYKQERSRAERLKSINMALKQKSETLSVLATTDALTGLRNRLDIYEALEERITSRADRSCTVLCIDIDHFKRVNDTYGHDMGDRLLVLAADIMRESASGGDVIVRWGGEEFVIFCPKRNLAQASFLAEKIRWAFEAATWPHGELLSCSIGVSSMRQASIAAMIADADDALYRAKNGGRNRVEVFAESLIPADA</sequence>
<evidence type="ECO:0000259" key="4">
    <source>
        <dbReference type="PROSITE" id="PS50887"/>
    </source>
</evidence>
<feature type="transmembrane region" description="Helical" evidence="3">
    <location>
        <begin position="21"/>
        <end position="43"/>
    </location>
</feature>
<gene>
    <name evidence="5" type="ORF">LRP50_00860</name>
</gene>
<dbReference type="InterPro" id="IPR050469">
    <property type="entry name" value="Diguanylate_Cyclase"/>
</dbReference>
<comment type="catalytic activity">
    <reaction evidence="2">
        <text>2 GTP = 3',3'-c-di-GMP + 2 diphosphate</text>
        <dbReference type="Rhea" id="RHEA:24898"/>
        <dbReference type="ChEBI" id="CHEBI:33019"/>
        <dbReference type="ChEBI" id="CHEBI:37565"/>
        <dbReference type="ChEBI" id="CHEBI:58805"/>
        <dbReference type="EC" id="2.7.7.65"/>
    </reaction>
</comment>
<organism evidence="5 6">
    <name type="scientific">Enterovibrio gelatinilyticus</name>
    <dbReference type="NCBI Taxonomy" id="2899819"/>
    <lineage>
        <taxon>Bacteria</taxon>
        <taxon>Pseudomonadati</taxon>
        <taxon>Pseudomonadota</taxon>
        <taxon>Gammaproteobacteria</taxon>
        <taxon>Vibrionales</taxon>
        <taxon>Vibrionaceae</taxon>
        <taxon>Enterovibrio</taxon>
    </lineage>
</organism>
<protein>
    <recommendedName>
        <fullName evidence="1">diguanylate cyclase</fullName>
        <ecNumber evidence="1">2.7.7.65</ecNumber>
    </recommendedName>
</protein>
<name>A0ABT5QUJ5_9GAMM</name>
<dbReference type="RefSeq" id="WP_274162630.1">
    <property type="nucleotide sequence ID" value="NZ_JAJUBC010000001.1"/>
</dbReference>
<evidence type="ECO:0000256" key="3">
    <source>
        <dbReference type="SAM" id="Phobius"/>
    </source>
</evidence>